<protein>
    <submittedName>
        <fullName evidence="1">Arylsulfatase</fullName>
    </submittedName>
</protein>
<comment type="caution">
    <text evidence="1">The sequence shown here is derived from an EMBL/GenBank/DDBJ whole genome shotgun (WGS) entry which is preliminary data.</text>
</comment>
<keyword evidence="2" id="KW-1185">Reference proteome</keyword>
<proteinExistence type="predicted"/>
<organism evidence="1 2">
    <name type="scientific">Pseudotamlana agarivorans</name>
    <dbReference type="NCBI Taxonomy" id="481183"/>
    <lineage>
        <taxon>Bacteria</taxon>
        <taxon>Pseudomonadati</taxon>
        <taxon>Bacteroidota</taxon>
        <taxon>Flavobacteriia</taxon>
        <taxon>Flavobacteriales</taxon>
        <taxon>Flavobacteriaceae</taxon>
        <taxon>Pseudotamlana</taxon>
    </lineage>
</organism>
<sequence>MKNLRKASLILCILSIWSPLCLAQVNQQPPNIVLINADDLGYGDLSCYGATKLQTPNIDKLAKEGRMFTDAHSASAVCTPSRYALLTGEYPIRHGDLNNPVFLKNKLVIDTKKETLASLLKKAGYTTACVGKWHLGFGTTEPVDWNKPLAPGPNELGFDYYYGVPVVNSHPPFVYVENHNVVGLTGDDPFVYGEKAKTKDVFEKMNLDHIGGADEAHALYVDDQVGTHLKEKAMAWMKEQKDNPFFLYFATTNIHHPFTPAPQFIGTSESGLYGDFVHELDWIVGEVMNTLKEMDEADNTLVIFTSDNGGMFNATGQKAWKDGHKLNGDLLGFKFDAWEGGHRIPFIAHWPNKIDGGEVSNQLICNVDMLATFAALTKQELEQGQGQDSKNILKAITGETNKQIRDEVLLAPKRKSHLAIRKGNWLYIGAQGGGGFASKKQGTHAFGGPAAISFAKEVNSDIENGKIKADAPPAQLYNLETDLNQTTNLYNRHPEKVKEMKMLLKMYQAEK</sequence>
<name>A0ACC5U979_9FLAO</name>
<evidence type="ECO:0000313" key="1">
    <source>
        <dbReference type="EMBL" id="MBU2950887.1"/>
    </source>
</evidence>
<accession>A0ACC5U979</accession>
<reference evidence="1" key="1">
    <citation type="submission" date="2021-05" db="EMBL/GenBank/DDBJ databases">
        <title>Draft genomes of bacteria isolated from model marine particles.</title>
        <authorList>
            <person name="Datta M.S."/>
            <person name="Schwartzman J.A."/>
            <person name="Enke T.N."/>
            <person name="Saavedra J."/>
            <person name="Cermak N."/>
            <person name="Cordero O.X."/>
        </authorList>
    </citation>
    <scope>NUCLEOTIDE SEQUENCE</scope>
    <source>
        <strain evidence="1">I2M19</strain>
    </source>
</reference>
<evidence type="ECO:0000313" key="2">
    <source>
        <dbReference type="Proteomes" id="UP001647509"/>
    </source>
</evidence>
<dbReference type="EMBL" id="JAHKPD010000013">
    <property type="protein sequence ID" value="MBU2950887.1"/>
    <property type="molecule type" value="Genomic_DNA"/>
</dbReference>
<dbReference type="Proteomes" id="UP001647509">
    <property type="component" value="Unassembled WGS sequence"/>
</dbReference>
<gene>
    <name evidence="1" type="ORF">KO493_09270</name>
</gene>